<dbReference type="CDD" id="cd01948">
    <property type="entry name" value="EAL"/>
    <property type="match status" value="1"/>
</dbReference>
<protein>
    <submittedName>
        <fullName evidence="4">RNase E specificity factor CsrD</fullName>
    </submittedName>
</protein>
<feature type="domain" description="EAL" evidence="2">
    <location>
        <begin position="393"/>
        <end position="639"/>
    </location>
</feature>
<dbReference type="AlphaFoldDB" id="A0A8J2U6Y6"/>
<dbReference type="PROSITE" id="PS50887">
    <property type="entry name" value="GGDEF"/>
    <property type="match status" value="1"/>
</dbReference>
<evidence type="ECO:0000259" key="3">
    <source>
        <dbReference type="PROSITE" id="PS50887"/>
    </source>
</evidence>
<evidence type="ECO:0000313" key="4">
    <source>
        <dbReference type="EMBL" id="GGA82808.1"/>
    </source>
</evidence>
<dbReference type="RefSeq" id="WP_087506242.1">
    <property type="nucleotide sequence ID" value="NZ_BMDX01000014.1"/>
</dbReference>
<keyword evidence="1" id="KW-1133">Transmembrane helix</keyword>
<dbReference type="InterPro" id="IPR035919">
    <property type="entry name" value="EAL_sf"/>
</dbReference>
<dbReference type="SMART" id="SM00052">
    <property type="entry name" value="EAL"/>
    <property type="match status" value="1"/>
</dbReference>
<dbReference type="Proteomes" id="UP000619743">
    <property type="component" value="Unassembled WGS sequence"/>
</dbReference>
<organism evidence="4 5">
    <name type="scientific">Neiella marina</name>
    <dbReference type="NCBI Taxonomy" id="508461"/>
    <lineage>
        <taxon>Bacteria</taxon>
        <taxon>Pseudomonadati</taxon>
        <taxon>Pseudomonadota</taxon>
        <taxon>Gammaproteobacteria</taxon>
        <taxon>Alteromonadales</taxon>
        <taxon>Echinimonadaceae</taxon>
        <taxon>Neiella</taxon>
    </lineage>
</organism>
<reference evidence="5" key="1">
    <citation type="journal article" date="2019" name="Int. J. Syst. Evol. Microbiol.">
        <title>The Global Catalogue of Microorganisms (GCM) 10K type strain sequencing project: providing services to taxonomists for standard genome sequencing and annotation.</title>
        <authorList>
            <consortium name="The Broad Institute Genomics Platform"/>
            <consortium name="The Broad Institute Genome Sequencing Center for Infectious Disease"/>
            <person name="Wu L."/>
            <person name="Ma J."/>
        </authorList>
    </citation>
    <scope>NUCLEOTIDE SEQUENCE [LARGE SCALE GENOMIC DNA]</scope>
    <source>
        <strain evidence="5">CGMCC 1.10130</strain>
    </source>
</reference>
<dbReference type="InterPro" id="IPR043128">
    <property type="entry name" value="Rev_trsase/Diguanyl_cyclase"/>
</dbReference>
<dbReference type="PANTHER" id="PTHR33121">
    <property type="entry name" value="CYCLIC DI-GMP PHOSPHODIESTERASE PDEF"/>
    <property type="match status" value="1"/>
</dbReference>
<evidence type="ECO:0000256" key="1">
    <source>
        <dbReference type="SAM" id="Phobius"/>
    </source>
</evidence>
<evidence type="ECO:0000259" key="2">
    <source>
        <dbReference type="PROSITE" id="PS50883"/>
    </source>
</evidence>
<feature type="domain" description="GGDEF" evidence="3">
    <location>
        <begin position="249"/>
        <end position="382"/>
    </location>
</feature>
<name>A0A8J2U6Y6_9GAMM</name>
<accession>A0A8J2U6Y6</accession>
<dbReference type="InterPro" id="IPR001633">
    <property type="entry name" value="EAL_dom"/>
</dbReference>
<dbReference type="SMART" id="SM00267">
    <property type="entry name" value="GGDEF"/>
    <property type="match status" value="1"/>
</dbReference>
<dbReference type="Pfam" id="PF00990">
    <property type="entry name" value="GGDEF"/>
    <property type="match status" value="1"/>
</dbReference>
<gene>
    <name evidence="4" type="primary">mshH</name>
    <name evidence="4" type="ORF">GCM10011369_26000</name>
</gene>
<keyword evidence="1" id="KW-0812">Transmembrane</keyword>
<dbReference type="EMBL" id="BMDX01000014">
    <property type="protein sequence ID" value="GGA82808.1"/>
    <property type="molecule type" value="Genomic_DNA"/>
</dbReference>
<comment type="caution">
    <text evidence="4">The sequence shown here is derived from an EMBL/GenBank/DDBJ whole genome shotgun (WGS) entry which is preliminary data.</text>
</comment>
<feature type="transmembrane region" description="Helical" evidence="1">
    <location>
        <begin position="12"/>
        <end position="31"/>
    </location>
</feature>
<dbReference type="Gene3D" id="3.30.70.270">
    <property type="match status" value="1"/>
</dbReference>
<dbReference type="SUPFAM" id="SSF141868">
    <property type="entry name" value="EAL domain-like"/>
    <property type="match status" value="1"/>
</dbReference>
<dbReference type="InterPro" id="IPR029787">
    <property type="entry name" value="Nucleotide_cyclase"/>
</dbReference>
<dbReference type="PROSITE" id="PS50883">
    <property type="entry name" value="EAL"/>
    <property type="match status" value="1"/>
</dbReference>
<dbReference type="Gene3D" id="3.20.20.450">
    <property type="entry name" value="EAL domain"/>
    <property type="match status" value="1"/>
</dbReference>
<dbReference type="SUPFAM" id="SSF55073">
    <property type="entry name" value="Nucleotide cyclase"/>
    <property type="match status" value="1"/>
</dbReference>
<dbReference type="InterPro" id="IPR000160">
    <property type="entry name" value="GGDEF_dom"/>
</dbReference>
<proteinExistence type="predicted"/>
<dbReference type="GO" id="GO:0071111">
    <property type="term" value="F:cyclic-guanylate-specific phosphodiesterase activity"/>
    <property type="evidence" value="ECO:0007669"/>
    <property type="project" value="InterPro"/>
</dbReference>
<dbReference type="OrthoDB" id="5894408at2"/>
<keyword evidence="5" id="KW-1185">Reference proteome</keyword>
<evidence type="ECO:0000313" key="5">
    <source>
        <dbReference type="Proteomes" id="UP000619743"/>
    </source>
</evidence>
<keyword evidence="1" id="KW-0472">Membrane</keyword>
<dbReference type="Pfam" id="PF00563">
    <property type="entry name" value="EAL"/>
    <property type="match status" value="1"/>
</dbReference>
<dbReference type="InterPro" id="IPR050706">
    <property type="entry name" value="Cyclic-di-GMP_PDE-like"/>
</dbReference>
<feature type="transmembrane region" description="Helical" evidence="1">
    <location>
        <begin position="135"/>
        <end position="157"/>
    </location>
</feature>
<sequence length="639" mass="73242">MRLTQRLTWGWLISTMIAVSLTALGIFWSASDLAKQRQQQRVDAIASQTAEFLSQAEHPSRTWLEHPPWFDIAVDIADIKAAKIRYSGHLLVQYGQHQSSWYQLTSQQTVNGQTIEVSASFKSPWLAASWNWRSALILVVMLVSAGGAAWWASLWFIRRLQEIDNISHRAHKLLKGELITSGDLPERPRVIRQALDQMVEELRDARQERSRFDAFMRSNTFLDPVTGLGNRLYFDNQINSAIRAGTDHNAGFVLLLQFNQYDDVQQNEDREICYDILNQIGRCLYDAYDDYADSFIARRGEGDYAVLLPGTHPDDVERSLKALLRSLVKIPLPSYVDTEHCFHVGVASLETSTESYQVLAEADMALRAAQVQEANTWFMYQRSDLPRNEIKGSVRWRTLLEDSVRRKAFVLSSQPVVEAHEDDIHHYEMLLRLRDESGQMMPAQVFLPMAKKCGMTSQIDRNALHQLLKLMRYEGRQPARCSINIAIDSLLDRNFSRWIELILLQYRDIISRLIIEVSEYPLNQNYEALRPTLRKLKQAGCLLAVDQVGQNIVSTHYIRDLDIDYLKLHANLVRDIDQRSENQLFVRSLLGACENTTARVFALAVETQREWQALKALGVYGGQGHLFSEAWRDSPAFLG</sequence>
<dbReference type="PANTHER" id="PTHR33121:SF32">
    <property type="entry name" value="RNASE E SPECIFICITY FACTOR CSRD"/>
    <property type="match status" value="1"/>
</dbReference>